<dbReference type="SMART" id="SM01132">
    <property type="entry name" value="DIL"/>
    <property type="match status" value="1"/>
</dbReference>
<feature type="compositionally biased region" description="Basic and acidic residues" evidence="2">
    <location>
        <begin position="2198"/>
        <end position="2208"/>
    </location>
</feature>
<dbReference type="InterPro" id="IPR001478">
    <property type="entry name" value="PDZ"/>
</dbReference>
<feature type="compositionally biased region" description="Basic and acidic residues" evidence="2">
    <location>
        <begin position="1794"/>
        <end position="1898"/>
    </location>
</feature>
<feature type="domain" description="Ras-associating" evidence="4">
    <location>
        <begin position="235"/>
        <end position="341"/>
    </location>
</feature>
<feature type="compositionally biased region" description="Basic and acidic residues" evidence="2">
    <location>
        <begin position="1771"/>
        <end position="1787"/>
    </location>
</feature>
<feature type="compositionally biased region" description="Polar residues" evidence="2">
    <location>
        <begin position="145"/>
        <end position="155"/>
    </location>
</feature>
<organism evidence="6">
    <name type="scientific">Platynereis dumerilii</name>
    <name type="common">Dumeril's clam worm</name>
    <dbReference type="NCBI Taxonomy" id="6359"/>
    <lineage>
        <taxon>Eukaryota</taxon>
        <taxon>Metazoa</taxon>
        <taxon>Spiralia</taxon>
        <taxon>Lophotrochozoa</taxon>
        <taxon>Annelida</taxon>
        <taxon>Polychaeta</taxon>
        <taxon>Errantia</taxon>
        <taxon>Phyllodocida</taxon>
        <taxon>Nereididae</taxon>
        <taxon>Platynereis</taxon>
    </lineage>
</organism>
<dbReference type="PROSITE" id="PS50200">
    <property type="entry name" value="RA"/>
    <property type="match status" value="2"/>
</dbReference>
<sequence length="2297" mass="258838">MGLSYKEEERERLIAQINEWNANRLDLFELSLPNENLEFYGVMRFFHQDEGSKVSTKCIRVSSTAATQDVLATLIEKFRPDMRMLTRGEYSLYEVHVNGEERKLDGQERPLFVQLNWGKDDREGRFLLKREDLKTVSLNVMMQQTNLAPQPTEEPQQFKRKLSKREKKELKKKEKEAKIKEQEKENVASKLYNEVPDTGFTRSISNPEAVMRRRRQQKLEKKLQQYKSKDGGPDTGGTLKIYGESLNADVPYKTLLLSITDSAAYVVKETLEKYGLDKEDPNNYMLVQVVVPPGGSEFHGGQGWPGQRDIILDENECPLQILVQFPPSKGTIMFHIRRRPDTMPKKKKKKGPRGEMEDPGIPRYDGPEKMPFLVEIKNDLSELPNGMRYTLPLNVTEVGSDKNMAIRGQHIQLYGNDIKPRHCLIAHTAGVVTVTPASKEALTFVDGQVIHDTTMLQHGMTVKFGNKHFYRFIDPGFEEKMMQPPSVVREGIPRGGPPPYEGNMETANFETSFNLDGQVETVAGQDPAMSPPYGNIPPQIDDILPATLEFREDGEDAFLAAVISEVNGAAVQFKLGPTYTIYMATRFRISMAYRPKMSPEERADRLTALVNKVANLVLQTIQENKDNAVQLSFWMANASELLHFYKQDGDISRFSLDAQDTLANAVQMAFRYLVNCMQSELHHTMLAFLNPSDFDMNEDEFGGGYEHNRPNLMDVIQVLSSAMSLLRRCRVNAALTIQLFSQLFHFINMWLFNRLVLEPDLQLCTRAWGERLRRRLARIEAWAEKQGLELAADCHLARIIQAAHLLKEPKASRDDITNISSACFKLNSLQLRALLQNYIPGPGEPHIPRDLIENLVGVAQSTADELTRSDGREVMLAEEPDLHLPFLLPEDGYSCDIIRLVPNGLAEFLKPLSQTGICHMTEQPLSSGSWTIYMLMDESAQSGQPPRTDGPPQGMPKEPQVINITFNKVKGSMGLSIVAAKGEGQEKKGIYVKSVVTDGAAAQDGRLQTGDQLLEVDGKSLIGVTQEKAAELMTRTGQVVTLKVAKQGAIYHGLATLLSQPSPVMQRAANNRKSGGAGNKSPGPPRSRSEESMPPFMEGSPRSSSGKPPGPGGDFSPYNNKPNTPNMQRPLQQQYGARSSPVLGPGPVIRGPEPAAPPPEMYKQPPPMGSPAMYSPQEPHPRDNMRSKSTSNLDQQPPEKGMVGPGYQPSPPAGQPQIRHASQPDLQQPGYSRYDDYPPDRNSYQPNYVNQMELRNQSGYWPNQEQQPPYVKTSQSTPNIQADMYERSEPKPPTEMDHSRVHEWQQRNEMEQAKQRWQPEGLHSREEDDIPRGPQQGSFYNRPRENTPPYEQGQRPGDPMAKQPVAPKPNLAPKPGVKPKDIPKIPGDNRQSQSSFYEQPRGQQYPGQRDFPNQQPQNPNTSQYLPTSQFQPTSPYTSNAPYGSGPQFMPQSTMDDSRMGYNSPHDSYGAHQKMLSPAGQPHPYDRRQQSPELPPPPDMLPDMPAPPVGAAAEDLPPPPPPPAEYERLMQEEHLRKMGVDPSRIRDRMDPQGADSFGYPDNKPQNASFRGPSPMYMGQDQNRQGPKPPGAPGPQQPQQPGYQGFMPPTQSNYHNYQNLPPVQNRPYDIPPGQGPNFANKPDGAPGYGYRPNDSMMREGGPPPRPDSKQMNKPQVNPKPDFKKPTSSPWEREQKEKQEKMRQEDMSRVRLQQIGDLENKPHLSQEEHDRLRRLRLDQEFEKRVAEAQSKEDEDSDTELTDRPAGRAHMLRMLQDDLSKKRQIQAEEKQQQQIQRDQAEAEKNERAERRLAMFEKERQEQKEREMKRQERREKEQEEILRKQRELRERQRQELEESQRQARLEEERKKELQREELRKKKLAEQEHMRDLQLQREAEERSMRKAMQMNRPDDRYNVMGYQPYGDRQEIPKGPDHMAPGVDRMPPGPERIPPGPERIPPGPERIPPGPERMIPGMDRRDMRPSPDRRDPSGPADHDRREQSPGLPYAPRDAPPGLPYAPREAPSMSISSSSIHHYGPSVDMPPSSAAQPYSSGAPVSGSHAPPRDSYMSVNAPFAPPPPQRGSSYDVANQHSFRGPPGPGTPEGYGWDPRQGGNTPSAMRHNMDTTPVPKKSVSFHDNIATEIRDSRYGSTSSEATDRNSGRFGSTSSDNGFNQYQNNNGNSISQSPFQRPNYGPSAAHGNPRQEEVFEMRTPENQSTASATLVPGPTPGVVGAQEVYLDPRERIAAQKAAAGNPGQANADRMSFRDKMKMFAQEAGENTPKEKPKISRAQRQIENIINGQ</sequence>
<feature type="compositionally biased region" description="Basic and acidic residues" evidence="2">
    <location>
        <begin position="1971"/>
        <end position="1996"/>
    </location>
</feature>
<dbReference type="PANTHER" id="PTHR10398:SF2">
    <property type="entry name" value="AFADIN"/>
    <property type="match status" value="1"/>
</dbReference>
<feature type="compositionally biased region" description="Polar residues" evidence="2">
    <location>
        <begin position="1421"/>
        <end position="1441"/>
    </location>
</feature>
<evidence type="ECO:0000259" key="5">
    <source>
        <dbReference type="PROSITE" id="PS51126"/>
    </source>
</evidence>
<feature type="compositionally biased region" description="Pro residues" evidence="2">
    <location>
        <begin position="1154"/>
        <end position="1169"/>
    </location>
</feature>
<dbReference type="Gene3D" id="2.60.200.20">
    <property type="match status" value="1"/>
</dbReference>
<feature type="compositionally biased region" description="Low complexity" evidence="2">
    <location>
        <begin position="1092"/>
        <end position="1107"/>
    </location>
</feature>
<feature type="region of interest" description="Disordered" evidence="2">
    <location>
        <begin position="341"/>
        <end position="364"/>
    </location>
</feature>
<feature type="compositionally biased region" description="Basic and acidic residues" evidence="2">
    <location>
        <begin position="1284"/>
        <end position="1314"/>
    </location>
</feature>
<dbReference type="InterPro" id="IPR037977">
    <property type="entry name" value="CBD_Afadin"/>
</dbReference>
<dbReference type="InterPro" id="IPR002710">
    <property type="entry name" value="Dilute_dom"/>
</dbReference>
<protein>
    <submittedName>
        <fullName evidence="6">Afadin</fullName>
    </submittedName>
</protein>
<dbReference type="PROSITE" id="PS51126">
    <property type="entry name" value="DILUTE"/>
    <property type="match status" value="1"/>
</dbReference>
<dbReference type="PROSITE" id="PS50106">
    <property type="entry name" value="PDZ"/>
    <property type="match status" value="1"/>
</dbReference>
<dbReference type="SUPFAM" id="SSF50156">
    <property type="entry name" value="PDZ domain-like"/>
    <property type="match status" value="1"/>
</dbReference>
<evidence type="ECO:0000313" key="6">
    <source>
        <dbReference type="EMBL" id="AUG84443.1"/>
    </source>
</evidence>
<evidence type="ECO:0000259" key="3">
    <source>
        <dbReference type="PROSITE" id="PS50106"/>
    </source>
</evidence>
<feature type="compositionally biased region" description="Basic and acidic residues" evidence="2">
    <location>
        <begin position="1921"/>
        <end position="1930"/>
    </location>
</feature>
<feature type="domain" description="Dilute" evidence="5">
    <location>
        <begin position="607"/>
        <end position="861"/>
    </location>
</feature>
<feature type="compositionally biased region" description="Low complexity" evidence="2">
    <location>
        <begin position="2166"/>
        <end position="2182"/>
    </location>
</feature>
<reference evidence="6" key="1">
    <citation type="journal article" date="2017" name="BMC Dev. Biol.">
        <title>The asymmetric cell division machinery in the spiral-cleaving egg and embryo of the marine annelid Platynereis dumerilii.</title>
        <authorList>
            <person name="Nakama A.B."/>
            <person name="Chou H.C."/>
            <person name="Schneider S.Q."/>
        </authorList>
    </citation>
    <scope>NUCLEOTIDE SEQUENCE</scope>
</reference>
<feature type="compositionally biased region" description="Pro residues" evidence="2">
    <location>
        <begin position="1492"/>
        <end position="1507"/>
    </location>
</feature>
<feature type="compositionally biased region" description="Polar residues" evidence="2">
    <location>
        <begin position="1118"/>
        <end position="1137"/>
    </location>
</feature>
<dbReference type="Pfam" id="PF00595">
    <property type="entry name" value="PDZ"/>
    <property type="match status" value="1"/>
</dbReference>
<dbReference type="Gene3D" id="3.10.20.90">
    <property type="entry name" value="Phosphatidylinositol 3-kinase Catalytic Subunit, Chain A, domain 1"/>
    <property type="match status" value="2"/>
</dbReference>
<feature type="compositionally biased region" description="Pro residues" evidence="2">
    <location>
        <begin position="1940"/>
        <end position="1964"/>
    </location>
</feature>
<name>A0A2H5BFD4_PLADU</name>
<dbReference type="CDD" id="cd22711">
    <property type="entry name" value="FHA_AFDN"/>
    <property type="match status" value="1"/>
</dbReference>
<dbReference type="SMART" id="SM00228">
    <property type="entry name" value="PDZ"/>
    <property type="match status" value="1"/>
</dbReference>
<evidence type="ECO:0000259" key="4">
    <source>
        <dbReference type="PROSITE" id="PS50200"/>
    </source>
</evidence>
<feature type="compositionally biased region" description="Polar residues" evidence="2">
    <location>
        <begin position="1242"/>
        <end position="1280"/>
    </location>
</feature>
<feature type="region of interest" description="Disordered" evidence="2">
    <location>
        <begin position="1068"/>
        <end position="2229"/>
    </location>
</feature>
<feature type="region of interest" description="Disordered" evidence="2">
    <location>
        <begin position="2271"/>
        <end position="2297"/>
    </location>
</feature>
<dbReference type="InterPro" id="IPR028842">
    <property type="entry name" value="Afadin"/>
</dbReference>
<feature type="compositionally biased region" description="Polar residues" evidence="2">
    <location>
        <begin position="1608"/>
        <end position="1620"/>
    </location>
</feature>
<dbReference type="InterPro" id="IPR000253">
    <property type="entry name" value="FHA_dom"/>
</dbReference>
<feature type="compositionally biased region" description="Polar residues" evidence="2">
    <location>
        <begin position="2286"/>
        <end position="2297"/>
    </location>
</feature>
<feature type="compositionally biased region" description="Basic and acidic residues" evidence="2">
    <location>
        <begin position="1678"/>
        <end position="1706"/>
    </location>
</feature>
<feature type="compositionally biased region" description="Polar residues" evidence="2">
    <location>
        <begin position="1389"/>
        <end position="1406"/>
    </location>
</feature>
<feature type="compositionally biased region" description="Basic and acidic residues" evidence="2">
    <location>
        <begin position="1524"/>
        <end position="1549"/>
    </location>
</feature>
<dbReference type="PANTHER" id="PTHR10398">
    <property type="entry name" value="AFADIN"/>
    <property type="match status" value="1"/>
</dbReference>
<feature type="compositionally biased region" description="Pro residues" evidence="2">
    <location>
        <begin position="1585"/>
        <end position="1596"/>
    </location>
</feature>
<dbReference type="Pfam" id="PF00498">
    <property type="entry name" value="FHA"/>
    <property type="match status" value="1"/>
</dbReference>
<dbReference type="InterPro" id="IPR029071">
    <property type="entry name" value="Ubiquitin-like_domsf"/>
</dbReference>
<evidence type="ECO:0000256" key="1">
    <source>
        <dbReference type="ARBA" id="ARBA00022889"/>
    </source>
</evidence>
<dbReference type="SUPFAM" id="SSF49879">
    <property type="entry name" value="SMAD/FHA domain"/>
    <property type="match status" value="1"/>
</dbReference>
<dbReference type="Pfam" id="PF00788">
    <property type="entry name" value="RA"/>
    <property type="match status" value="2"/>
</dbReference>
<dbReference type="GO" id="GO:0005911">
    <property type="term" value="C:cell-cell junction"/>
    <property type="evidence" value="ECO:0007669"/>
    <property type="project" value="InterPro"/>
</dbReference>
<dbReference type="InterPro" id="IPR000159">
    <property type="entry name" value="RA_dom"/>
</dbReference>
<feature type="compositionally biased region" description="Low complexity" evidence="2">
    <location>
        <begin position="1597"/>
        <end position="1607"/>
    </location>
</feature>
<dbReference type="CDD" id="cd06789">
    <property type="entry name" value="PDZ_AFDN-like"/>
    <property type="match status" value="1"/>
</dbReference>
<dbReference type="CDD" id="cd01782">
    <property type="entry name" value="RA1_Afadin"/>
    <property type="match status" value="1"/>
</dbReference>
<feature type="domain" description="Ras-associating" evidence="4">
    <location>
        <begin position="39"/>
        <end position="133"/>
    </location>
</feature>
<dbReference type="SMART" id="SM00314">
    <property type="entry name" value="RA"/>
    <property type="match status" value="2"/>
</dbReference>
<dbReference type="FunFam" id="2.30.42.10:FF:000032">
    <property type="entry name" value="Afadin isoform A"/>
    <property type="match status" value="1"/>
</dbReference>
<dbReference type="InterPro" id="IPR008984">
    <property type="entry name" value="SMAD_FHA_dom_sf"/>
</dbReference>
<dbReference type="GO" id="GO:0007165">
    <property type="term" value="P:signal transduction"/>
    <property type="evidence" value="ECO:0007669"/>
    <property type="project" value="InterPro"/>
</dbReference>
<feature type="compositionally biased region" description="Basic and acidic residues" evidence="2">
    <location>
        <begin position="166"/>
        <end position="183"/>
    </location>
</feature>
<dbReference type="CDD" id="cd01781">
    <property type="entry name" value="RA2_Afadin"/>
    <property type="match status" value="1"/>
</dbReference>
<dbReference type="GO" id="GO:0007155">
    <property type="term" value="P:cell adhesion"/>
    <property type="evidence" value="ECO:0007669"/>
    <property type="project" value="UniProtKB-KW"/>
</dbReference>
<dbReference type="CDD" id="cd15471">
    <property type="entry name" value="Myo5p-like_CBD_afadin"/>
    <property type="match status" value="1"/>
</dbReference>
<feature type="compositionally biased region" description="Polar residues" evidence="2">
    <location>
        <begin position="2077"/>
        <end position="2088"/>
    </location>
</feature>
<keyword evidence="1" id="KW-0130">Cell adhesion</keyword>
<evidence type="ECO:0000256" key="2">
    <source>
        <dbReference type="SAM" id="MobiDB-lite"/>
    </source>
</evidence>
<feature type="compositionally biased region" description="Basic and acidic residues" evidence="2">
    <location>
        <begin position="1715"/>
        <end position="1748"/>
    </location>
</feature>
<dbReference type="SUPFAM" id="SSF54236">
    <property type="entry name" value="Ubiquitin-like"/>
    <property type="match status" value="2"/>
</dbReference>
<feature type="domain" description="PDZ" evidence="3">
    <location>
        <begin position="963"/>
        <end position="1048"/>
    </location>
</feature>
<dbReference type="Pfam" id="PF01843">
    <property type="entry name" value="DIL"/>
    <property type="match status" value="1"/>
</dbReference>
<dbReference type="EMBL" id="MG197693">
    <property type="protein sequence ID" value="AUG84443.1"/>
    <property type="molecule type" value="mRNA"/>
</dbReference>
<dbReference type="InterPro" id="IPR036034">
    <property type="entry name" value="PDZ_sf"/>
</dbReference>
<feature type="region of interest" description="Disordered" evidence="2">
    <location>
        <begin position="145"/>
        <end position="183"/>
    </location>
</feature>
<proteinExistence type="evidence at transcript level"/>
<accession>A0A2H5BFD4</accession>
<dbReference type="Gene3D" id="2.30.42.10">
    <property type="match status" value="1"/>
</dbReference>